<dbReference type="PANTHER" id="PTHR21064">
    <property type="entry name" value="AMINOGLYCOSIDE PHOSPHOTRANSFERASE DOMAIN-CONTAINING PROTEIN-RELATED"/>
    <property type="match status" value="1"/>
</dbReference>
<dbReference type="GO" id="GO:0004413">
    <property type="term" value="F:homoserine kinase activity"/>
    <property type="evidence" value="ECO:0007669"/>
    <property type="project" value="TreeGrafter"/>
</dbReference>
<dbReference type="Proteomes" id="UP000553706">
    <property type="component" value="Unassembled WGS sequence"/>
</dbReference>
<dbReference type="Gene3D" id="3.90.1200.10">
    <property type="match status" value="1"/>
</dbReference>
<evidence type="ECO:0000313" key="3">
    <source>
        <dbReference type="EMBL" id="MBB5372765.1"/>
    </source>
</evidence>
<dbReference type="InterPro" id="IPR002575">
    <property type="entry name" value="Aminoglycoside_PTrfase"/>
</dbReference>
<comment type="caution">
    <text evidence="3">The sequence shown here is derived from an EMBL/GenBank/DDBJ whole genome shotgun (WGS) entry which is preliminary data.</text>
</comment>
<sequence>MYDEDFLSRLQSGLHAALPAWGLPGATKLRLLTISENATYLAETPEGERRIFRVHRPNYHTEAEIRSELAWIEALGNDGVVATPRPLPALDGRRLVDFFDGETHRYAVAFEFMSGREPDAESDLVRWYGVLGEITARLHQHSRGWARPDGFARKLWSFETIIGPEAHWGDWRTAPGLDANGLATLEEAETLLAQQTAAYGSGPERFGLAHCDMRTANLLVDGERLGVIDFDDCGLSWYAYDFAASVSFMEHEPFIPALMRAWVEGYRRVAPFSAAEEAALPMFVMLRRMQLTAWIASHAETPTAQAMGEAYVRGSVALAAEYLRQHALENVA</sequence>
<dbReference type="Pfam" id="PF01636">
    <property type="entry name" value="APH"/>
    <property type="match status" value="1"/>
</dbReference>
<feature type="domain" description="Aminoglycoside phosphotransferase" evidence="2">
    <location>
        <begin position="36"/>
        <end position="272"/>
    </location>
</feature>
<accession>A0A840VHU9</accession>
<gene>
    <name evidence="3" type="ORF">HNP71_001016</name>
</gene>
<evidence type="ECO:0000313" key="4">
    <source>
        <dbReference type="Proteomes" id="UP000553706"/>
    </source>
</evidence>
<dbReference type="SUPFAM" id="SSF56112">
    <property type="entry name" value="Protein kinase-like (PK-like)"/>
    <property type="match status" value="1"/>
</dbReference>
<keyword evidence="3" id="KW-0418">Kinase</keyword>
<evidence type="ECO:0000256" key="1">
    <source>
        <dbReference type="ARBA" id="ARBA00038240"/>
    </source>
</evidence>
<dbReference type="GO" id="GO:0009088">
    <property type="term" value="P:threonine biosynthetic process"/>
    <property type="evidence" value="ECO:0007669"/>
    <property type="project" value="TreeGrafter"/>
</dbReference>
<reference evidence="3 4" key="1">
    <citation type="submission" date="2020-08" db="EMBL/GenBank/DDBJ databases">
        <title>Genomic Encyclopedia of Type Strains, Phase IV (KMG-IV): sequencing the most valuable type-strain genomes for metagenomic binning, comparative biology and taxonomic classification.</title>
        <authorList>
            <person name="Goeker M."/>
        </authorList>
    </citation>
    <scope>NUCLEOTIDE SEQUENCE [LARGE SCALE GENOMIC DNA]</scope>
    <source>
        <strain evidence="3 4">DSM 27026</strain>
    </source>
</reference>
<keyword evidence="4" id="KW-1185">Reference proteome</keyword>
<proteinExistence type="inferred from homology"/>
<dbReference type="AlphaFoldDB" id="A0A840VHU9"/>
<dbReference type="InterPro" id="IPR050249">
    <property type="entry name" value="Pseudomonas-type_ThrB"/>
</dbReference>
<dbReference type="RefSeq" id="WP_183265788.1">
    <property type="nucleotide sequence ID" value="NZ_JACHFJ010000003.1"/>
</dbReference>
<comment type="similarity">
    <text evidence="1">Belongs to the pseudomonas-type ThrB family.</text>
</comment>
<keyword evidence="3" id="KW-0808">Transferase</keyword>
<name>A0A840VHU9_9PROT</name>
<dbReference type="EMBL" id="JACHFJ010000003">
    <property type="protein sequence ID" value="MBB5372765.1"/>
    <property type="molecule type" value="Genomic_DNA"/>
</dbReference>
<evidence type="ECO:0000259" key="2">
    <source>
        <dbReference type="Pfam" id="PF01636"/>
    </source>
</evidence>
<organism evidence="3 4">
    <name type="scientific">Acidocella aromatica</name>
    <dbReference type="NCBI Taxonomy" id="1303579"/>
    <lineage>
        <taxon>Bacteria</taxon>
        <taxon>Pseudomonadati</taxon>
        <taxon>Pseudomonadota</taxon>
        <taxon>Alphaproteobacteria</taxon>
        <taxon>Acetobacterales</taxon>
        <taxon>Acidocellaceae</taxon>
        <taxon>Acidocella</taxon>
    </lineage>
</organism>
<dbReference type="PANTHER" id="PTHR21064:SF6">
    <property type="entry name" value="AMINOGLYCOSIDE PHOSPHOTRANSFERASE DOMAIN-CONTAINING PROTEIN"/>
    <property type="match status" value="1"/>
</dbReference>
<protein>
    <submittedName>
        <fullName evidence="3">Ser/Thr protein kinase RdoA (MazF antagonist)</fullName>
    </submittedName>
</protein>
<dbReference type="InterPro" id="IPR011009">
    <property type="entry name" value="Kinase-like_dom_sf"/>
</dbReference>